<proteinExistence type="predicted"/>
<keyword evidence="2" id="KW-1185">Reference proteome</keyword>
<organism evidence="1 2">
    <name type="scientific">Polynucleobacter hirudinilacicola</name>
    <dbReference type="NCBI Taxonomy" id="1743166"/>
    <lineage>
        <taxon>Bacteria</taxon>
        <taxon>Pseudomonadati</taxon>
        <taxon>Pseudomonadota</taxon>
        <taxon>Betaproteobacteria</taxon>
        <taxon>Burkholderiales</taxon>
        <taxon>Burkholderiaceae</taxon>
        <taxon>Polynucleobacter</taxon>
    </lineage>
</organism>
<accession>A0A210RXS3</accession>
<dbReference type="Proteomes" id="UP000196880">
    <property type="component" value="Unassembled WGS sequence"/>
</dbReference>
<evidence type="ECO:0000313" key="1">
    <source>
        <dbReference type="EMBL" id="OWF65789.1"/>
    </source>
</evidence>
<protein>
    <submittedName>
        <fullName evidence="1">Uncharacterized protein</fullName>
    </submittedName>
</protein>
<name>A0A210RXS3_9BURK</name>
<dbReference type="EMBL" id="NAIA01000003">
    <property type="protein sequence ID" value="OWF65789.1"/>
    <property type="molecule type" value="Genomic_DNA"/>
</dbReference>
<sequence>MTSPKNNEWVQQYADNLGWNVLREHYEDNKNNDEFKSMTTLEVEQWFLEQVNQRRKEQGLELKTIEQIKELLQIPYRIRT</sequence>
<dbReference type="RefSeq" id="WP_087910025.1">
    <property type="nucleotide sequence ID" value="NZ_NAIA01000003.1"/>
</dbReference>
<gene>
    <name evidence="1" type="ORF">B6A14_08460</name>
</gene>
<evidence type="ECO:0000313" key="2">
    <source>
        <dbReference type="Proteomes" id="UP000196880"/>
    </source>
</evidence>
<reference evidence="1 2" key="1">
    <citation type="submission" date="2017-03" db="EMBL/GenBank/DDBJ databases">
        <title>New species Polynucleobacter sp. MWH-EgelM1-30-B4.</title>
        <authorList>
            <person name="Hahn M.W."/>
        </authorList>
    </citation>
    <scope>NUCLEOTIDE SEQUENCE [LARGE SCALE GENOMIC DNA]</scope>
    <source>
        <strain evidence="1 2">MWH-EgelM1-30-B4</strain>
    </source>
</reference>
<comment type="caution">
    <text evidence="1">The sequence shown here is derived from an EMBL/GenBank/DDBJ whole genome shotgun (WGS) entry which is preliminary data.</text>
</comment>
<dbReference type="AlphaFoldDB" id="A0A210RXS3"/>